<organism evidence="2 3">
    <name type="scientific">Phytophthora nicotianae (strain INRA-310)</name>
    <name type="common">Phytophthora parasitica</name>
    <dbReference type="NCBI Taxonomy" id="761204"/>
    <lineage>
        <taxon>Eukaryota</taxon>
        <taxon>Sar</taxon>
        <taxon>Stramenopiles</taxon>
        <taxon>Oomycota</taxon>
        <taxon>Peronosporomycetes</taxon>
        <taxon>Peronosporales</taxon>
        <taxon>Peronosporaceae</taxon>
        <taxon>Phytophthora</taxon>
    </lineage>
</organism>
<accession>W2QCW8</accession>
<sequence>MPAAWWTGLLRLMKAATVNPASTLLQRTATAAVRIFRTDLVAVAA</sequence>
<protein>
    <submittedName>
        <fullName evidence="2">Uncharacterized protein</fullName>
    </submittedName>
</protein>
<dbReference type="GeneID" id="20179494"/>
<evidence type="ECO:0000313" key="3">
    <source>
        <dbReference type="Proteomes" id="UP000018817"/>
    </source>
</evidence>
<feature type="chain" id="PRO_5013153085" evidence="1">
    <location>
        <begin position="16"/>
        <end position="45"/>
    </location>
</feature>
<keyword evidence="1" id="KW-0732">Signal</keyword>
<evidence type="ECO:0000313" key="2">
    <source>
        <dbReference type="EMBL" id="ETN10716.1"/>
    </source>
</evidence>
<proteinExistence type="predicted"/>
<dbReference type="VEuPathDB" id="FungiDB:PPTG_09810"/>
<dbReference type="AlphaFoldDB" id="W2QCW8"/>
<dbReference type="Proteomes" id="UP000018817">
    <property type="component" value="Unassembled WGS sequence"/>
</dbReference>
<evidence type="ECO:0000256" key="1">
    <source>
        <dbReference type="SAM" id="SignalP"/>
    </source>
</evidence>
<dbReference type="RefSeq" id="XP_008903842.1">
    <property type="nucleotide sequence ID" value="XM_008905594.1"/>
</dbReference>
<dbReference type="EMBL" id="KI669581">
    <property type="protein sequence ID" value="ETN10716.1"/>
    <property type="molecule type" value="Genomic_DNA"/>
</dbReference>
<feature type="signal peptide" evidence="1">
    <location>
        <begin position="1"/>
        <end position="15"/>
    </location>
</feature>
<reference evidence="2 3" key="2">
    <citation type="submission" date="2013-11" db="EMBL/GenBank/DDBJ databases">
        <title>The Genome Sequence of Phytophthora parasitica INRA-310.</title>
        <authorList>
            <consortium name="The Broad Institute Genomics Platform"/>
            <person name="Russ C."/>
            <person name="Tyler B."/>
            <person name="Panabieres F."/>
            <person name="Shan W."/>
            <person name="Tripathy S."/>
            <person name="Grunwald N."/>
            <person name="Machado M."/>
            <person name="Johnson C.S."/>
            <person name="Arredondo F."/>
            <person name="Hong C."/>
            <person name="Coffey M."/>
            <person name="Young S.K."/>
            <person name="Zeng Q."/>
            <person name="Gargeya S."/>
            <person name="Fitzgerald M."/>
            <person name="Abouelleil A."/>
            <person name="Alvarado L."/>
            <person name="Chapman S.B."/>
            <person name="Gainer-Dewar J."/>
            <person name="Goldberg J."/>
            <person name="Griggs A."/>
            <person name="Gujja S."/>
            <person name="Hansen M."/>
            <person name="Howarth C."/>
            <person name="Imamovic A."/>
            <person name="Ireland A."/>
            <person name="Larimer J."/>
            <person name="McCowan C."/>
            <person name="Murphy C."/>
            <person name="Pearson M."/>
            <person name="Poon T.W."/>
            <person name="Priest M."/>
            <person name="Roberts A."/>
            <person name="Saif S."/>
            <person name="Shea T."/>
            <person name="Sykes S."/>
            <person name="Wortman J."/>
            <person name="Nusbaum C."/>
            <person name="Birren B."/>
        </authorList>
    </citation>
    <scope>NUCLEOTIDE SEQUENCE [LARGE SCALE GENOMIC DNA]</scope>
    <source>
        <strain evidence="2 3">INRA-310</strain>
    </source>
</reference>
<name>W2QCW8_PHYN3</name>
<reference evidence="3" key="1">
    <citation type="submission" date="2011-12" db="EMBL/GenBank/DDBJ databases">
        <authorList>
            <consortium name="The Broad Institute Genome Sequencing Platform"/>
            <person name="Russ C."/>
            <person name="Tyler B."/>
            <person name="Panabieres F."/>
            <person name="Shan W."/>
            <person name="Tripathy S."/>
            <person name="Grunwald N."/>
            <person name="Machado M."/>
            <person name="Young S.K."/>
            <person name="Zeng Q."/>
            <person name="Gargeya S."/>
            <person name="Fitzgerald M."/>
            <person name="Haas B."/>
            <person name="Abouelleil A."/>
            <person name="Alvarado L."/>
            <person name="Arachchi H.M."/>
            <person name="Berlin A."/>
            <person name="Chapman S.B."/>
            <person name="Gearin G."/>
            <person name="Goldberg J."/>
            <person name="Griggs A."/>
            <person name="Gujja S."/>
            <person name="Hansen M."/>
            <person name="Heiman D."/>
            <person name="Howarth C."/>
            <person name="Larimer J."/>
            <person name="Lui A."/>
            <person name="MacDonald P.J.P."/>
            <person name="McCowen C."/>
            <person name="Montmayeur A."/>
            <person name="Murphy C."/>
            <person name="Neiman D."/>
            <person name="Pearson M."/>
            <person name="Priest M."/>
            <person name="Roberts A."/>
            <person name="Saif S."/>
            <person name="Shea T."/>
            <person name="Sisk P."/>
            <person name="Stolte C."/>
            <person name="Sykes S."/>
            <person name="Wortman J."/>
            <person name="Nusbaum C."/>
            <person name="Birren B."/>
        </authorList>
    </citation>
    <scope>NUCLEOTIDE SEQUENCE [LARGE SCALE GENOMIC DNA]</scope>
    <source>
        <strain evidence="3">INRA-310</strain>
    </source>
</reference>
<gene>
    <name evidence="2" type="ORF">PPTG_09810</name>
</gene>